<feature type="compositionally biased region" description="Polar residues" evidence="1">
    <location>
        <begin position="133"/>
        <end position="145"/>
    </location>
</feature>
<feature type="region of interest" description="Disordered" evidence="1">
    <location>
        <begin position="1"/>
        <end position="53"/>
    </location>
</feature>
<dbReference type="EMBL" id="JAQQWL010000013">
    <property type="protein sequence ID" value="KAK8042727.1"/>
    <property type="molecule type" value="Genomic_DNA"/>
</dbReference>
<dbReference type="RefSeq" id="XP_066709580.1">
    <property type="nucleotide sequence ID" value="XM_066864619.1"/>
</dbReference>
<feature type="region of interest" description="Disordered" evidence="1">
    <location>
        <begin position="112"/>
        <end position="162"/>
    </location>
</feature>
<keyword evidence="3" id="KW-1185">Reference proteome</keyword>
<reference evidence="2 3" key="1">
    <citation type="submission" date="2023-01" db="EMBL/GenBank/DDBJ databases">
        <title>Analysis of 21 Apiospora genomes using comparative genomics revels a genus with tremendous synthesis potential of carbohydrate active enzymes and secondary metabolites.</title>
        <authorList>
            <person name="Sorensen T."/>
        </authorList>
    </citation>
    <scope>NUCLEOTIDE SEQUENCE [LARGE SCALE GENOMIC DNA]</scope>
    <source>
        <strain evidence="2 3">CBS 135458</strain>
    </source>
</reference>
<sequence length="836" mass="92369">MEQERTRPSQRSLSDLKAQSTSLRRARPPDILTMGDENRAPLRQNTVPDKMHKRESLVGLRSIFGRSKVGKDGQEIEGPSTLRETSRSLGIRASLAEISNWPNALHSQKSDISLPTFSPSSPRPVVSSPLRAQPSTTRLKQTSSGKIKGPAASFTSTPRTGRGGAVTNWESPPLFQVYPQAIKHATLPATTLSADSLLRLNGSRSSIMVRDDMSTRYLLQYATEGSFDRLPERVLQLTRDSAVFASDMIPGKHWVLQVASLMDPSGLPANDSRSLLAKLRGSERRHASNFLMVFEAAEEMDSWLALLRHAIEALGGKKKLTETGKPKENEIPAGLRSQSSQRTLVVRDPERFTNVMRQDFAWAPENRRKSHQHESSERPSSESCGEIALDAVLDDISTTESHCSSDGQVLDNLRDSNNRLSFISSGQRTYLTSEGSSPACSPTRASFTSHVDEHHQQHSEHYLETRLRPNAQAISNRRQSMQPYMASFDCRVEPISRPHSTMLNVPNHREASPQISVRQSVPNFSVPNSSHKRFSSASGSDIADPVQWTESEMPNKYGRKPPPTALALSRPLSVVVDQPSPRSPVSPHDVLARKLDAISGRNVAEDKPQSPAVSVFSTWVLNQSDRSSEQERLPSRGSSLTNESSSSTITLSDSKNSKRYRSMISMCPNKELAAEPSPEVERYILPTFPPFSRELSEPSIHSHDVTSRAVSSLGSHDADRRRSMMARSHDGSHKRASFTVEERTPRRSIIRLSEHASGDSEAPSLPPKSTARISSISPNRDNSPRPLSSAEQNKLLLSRRSMPHLSNVPPPAPPPTCALPPIPKKYQEPAPRSLKT</sequence>
<proteinExistence type="predicted"/>
<feature type="compositionally biased region" description="Polar residues" evidence="1">
    <location>
        <begin position="771"/>
        <end position="792"/>
    </location>
</feature>
<organism evidence="2 3">
    <name type="scientific">Apiospora phragmitis</name>
    <dbReference type="NCBI Taxonomy" id="2905665"/>
    <lineage>
        <taxon>Eukaryota</taxon>
        <taxon>Fungi</taxon>
        <taxon>Dikarya</taxon>
        <taxon>Ascomycota</taxon>
        <taxon>Pezizomycotina</taxon>
        <taxon>Sordariomycetes</taxon>
        <taxon>Xylariomycetidae</taxon>
        <taxon>Amphisphaeriales</taxon>
        <taxon>Apiosporaceae</taxon>
        <taxon>Apiospora</taxon>
    </lineage>
</organism>
<dbReference type="GeneID" id="92097682"/>
<accession>A0ABR1T8I3</accession>
<feature type="region of interest" description="Disordered" evidence="1">
    <location>
        <begin position="695"/>
        <end position="836"/>
    </location>
</feature>
<protein>
    <submittedName>
        <fullName evidence="2">Peptidase family M20/M25/M40 protein</fullName>
    </submittedName>
</protein>
<name>A0ABR1T8I3_9PEZI</name>
<gene>
    <name evidence="2" type="ORF">PG994_013210</name>
</gene>
<feature type="compositionally biased region" description="Low complexity" evidence="1">
    <location>
        <begin position="118"/>
        <end position="129"/>
    </location>
</feature>
<feature type="compositionally biased region" description="Basic and acidic residues" evidence="1">
    <location>
        <begin position="716"/>
        <end position="733"/>
    </location>
</feature>
<feature type="compositionally biased region" description="Basic and acidic residues" evidence="1">
    <location>
        <begin position="321"/>
        <end position="330"/>
    </location>
</feature>
<evidence type="ECO:0000313" key="2">
    <source>
        <dbReference type="EMBL" id="KAK8042727.1"/>
    </source>
</evidence>
<comment type="caution">
    <text evidence="2">The sequence shown here is derived from an EMBL/GenBank/DDBJ whole genome shotgun (WGS) entry which is preliminary data.</text>
</comment>
<feature type="compositionally biased region" description="Low complexity" evidence="1">
    <location>
        <begin position="635"/>
        <end position="654"/>
    </location>
</feature>
<feature type="compositionally biased region" description="Basic and acidic residues" evidence="1">
    <location>
        <begin position="695"/>
        <end position="706"/>
    </location>
</feature>
<evidence type="ECO:0000256" key="1">
    <source>
        <dbReference type="SAM" id="MobiDB-lite"/>
    </source>
</evidence>
<feature type="region of interest" description="Disordered" evidence="1">
    <location>
        <begin position="624"/>
        <end position="654"/>
    </location>
</feature>
<feature type="region of interest" description="Disordered" evidence="1">
    <location>
        <begin position="363"/>
        <end position="384"/>
    </location>
</feature>
<evidence type="ECO:0000313" key="3">
    <source>
        <dbReference type="Proteomes" id="UP001480595"/>
    </source>
</evidence>
<feature type="region of interest" description="Disordered" evidence="1">
    <location>
        <begin position="321"/>
        <end position="340"/>
    </location>
</feature>
<feature type="compositionally biased region" description="Pro residues" evidence="1">
    <location>
        <begin position="808"/>
        <end position="823"/>
    </location>
</feature>
<feature type="compositionally biased region" description="Polar residues" evidence="1">
    <location>
        <begin position="9"/>
        <end position="23"/>
    </location>
</feature>
<dbReference type="Proteomes" id="UP001480595">
    <property type="component" value="Unassembled WGS sequence"/>
</dbReference>